<keyword evidence="4" id="KW-0732">Signal</keyword>
<feature type="transmembrane region" description="Helical" evidence="7">
    <location>
        <begin position="147"/>
        <end position="167"/>
    </location>
</feature>
<dbReference type="Proteomes" id="UP000565441">
    <property type="component" value="Unassembled WGS sequence"/>
</dbReference>
<comment type="caution">
    <text evidence="8">The sequence shown here is derived from an EMBL/GenBank/DDBJ whole genome shotgun (WGS) entry which is preliminary data.</text>
</comment>
<comment type="function">
    <text evidence="7">Involved in the lipid remodeling steps of GPI-anchor maturation.</text>
</comment>
<accession>A0A8H5GV96</accession>
<evidence type="ECO:0000313" key="9">
    <source>
        <dbReference type="Proteomes" id="UP000565441"/>
    </source>
</evidence>
<evidence type="ECO:0000256" key="3">
    <source>
        <dbReference type="ARBA" id="ARBA00022692"/>
    </source>
</evidence>
<dbReference type="OrthoDB" id="419770at2759"/>
<evidence type="ECO:0000256" key="7">
    <source>
        <dbReference type="RuleBase" id="RU365066"/>
    </source>
</evidence>
<name>A0A8H5GV96_9AGAR</name>
<feature type="transmembrane region" description="Helical" evidence="7">
    <location>
        <begin position="179"/>
        <end position="197"/>
    </location>
</feature>
<gene>
    <name evidence="8" type="ORF">D9615_009525</name>
</gene>
<keyword evidence="3 7" id="KW-0812">Transmembrane</keyword>
<evidence type="ECO:0000256" key="2">
    <source>
        <dbReference type="ARBA" id="ARBA00022502"/>
    </source>
</evidence>
<evidence type="ECO:0000256" key="1">
    <source>
        <dbReference type="ARBA" id="ARBA00004127"/>
    </source>
</evidence>
<evidence type="ECO:0000256" key="5">
    <source>
        <dbReference type="ARBA" id="ARBA00022989"/>
    </source>
</evidence>
<organism evidence="8 9">
    <name type="scientific">Tricholomella constricta</name>
    <dbReference type="NCBI Taxonomy" id="117010"/>
    <lineage>
        <taxon>Eukaryota</taxon>
        <taxon>Fungi</taxon>
        <taxon>Dikarya</taxon>
        <taxon>Basidiomycota</taxon>
        <taxon>Agaricomycotina</taxon>
        <taxon>Agaricomycetes</taxon>
        <taxon>Agaricomycetidae</taxon>
        <taxon>Agaricales</taxon>
        <taxon>Tricholomatineae</taxon>
        <taxon>Lyophyllaceae</taxon>
        <taxon>Tricholomella</taxon>
    </lineage>
</organism>
<reference evidence="8 9" key="1">
    <citation type="journal article" date="2020" name="ISME J.">
        <title>Uncovering the hidden diversity of litter-decomposition mechanisms in mushroom-forming fungi.</title>
        <authorList>
            <person name="Floudas D."/>
            <person name="Bentzer J."/>
            <person name="Ahren D."/>
            <person name="Johansson T."/>
            <person name="Persson P."/>
            <person name="Tunlid A."/>
        </authorList>
    </citation>
    <scope>NUCLEOTIDE SEQUENCE [LARGE SCALE GENOMIC DNA]</scope>
    <source>
        <strain evidence="8 9">CBS 661.87</strain>
    </source>
</reference>
<comment type="similarity">
    <text evidence="7">Belongs to the PGAP3 family.</text>
</comment>
<feature type="transmembrane region" description="Helical" evidence="7">
    <location>
        <begin position="81"/>
        <end position="99"/>
    </location>
</feature>
<dbReference type="GO" id="GO:0006506">
    <property type="term" value="P:GPI anchor biosynthetic process"/>
    <property type="evidence" value="ECO:0007669"/>
    <property type="project" value="UniProtKB-KW"/>
</dbReference>
<evidence type="ECO:0000313" key="8">
    <source>
        <dbReference type="EMBL" id="KAF5371868.1"/>
    </source>
</evidence>
<comment type="subcellular location">
    <subcellularLocation>
        <location evidence="1">Endomembrane system</location>
        <topology evidence="1">Multi-pass membrane protein</topology>
    </subcellularLocation>
    <subcellularLocation>
        <location evidence="7">Endoplasmic reticulum membrane</location>
        <topology evidence="7">Multi-pass membrane protein</topology>
    </subcellularLocation>
</comment>
<feature type="transmembrane region" description="Helical" evidence="7">
    <location>
        <begin position="105"/>
        <end position="126"/>
    </location>
</feature>
<dbReference type="InterPro" id="IPR007217">
    <property type="entry name" value="Per1-like"/>
</dbReference>
<evidence type="ECO:0000256" key="6">
    <source>
        <dbReference type="ARBA" id="ARBA00023136"/>
    </source>
</evidence>
<keyword evidence="6 7" id="KW-0472">Membrane</keyword>
<dbReference type="EMBL" id="JAACJP010000045">
    <property type="protein sequence ID" value="KAF5371868.1"/>
    <property type="molecule type" value="Genomic_DNA"/>
</dbReference>
<dbReference type="Pfam" id="PF04080">
    <property type="entry name" value="Per1"/>
    <property type="match status" value="1"/>
</dbReference>
<comment type="caution">
    <text evidence="7">Lacks conserved residue(s) required for the propagation of feature annotation.</text>
</comment>
<evidence type="ECO:0000256" key="4">
    <source>
        <dbReference type="ARBA" id="ARBA00022729"/>
    </source>
</evidence>
<proteinExistence type="inferred from homology"/>
<keyword evidence="9" id="KW-1185">Reference proteome</keyword>
<dbReference type="GO" id="GO:0005789">
    <property type="term" value="C:endoplasmic reticulum membrane"/>
    <property type="evidence" value="ECO:0007669"/>
    <property type="project" value="UniProtKB-SubCell"/>
</dbReference>
<dbReference type="PANTHER" id="PTHR13148">
    <property type="entry name" value="PER1-RELATED"/>
    <property type="match status" value="1"/>
</dbReference>
<keyword evidence="2 7" id="KW-0337">GPI-anchor biosynthesis</keyword>
<dbReference type="GO" id="GO:0016788">
    <property type="term" value="F:hydrolase activity, acting on ester bonds"/>
    <property type="evidence" value="ECO:0007669"/>
    <property type="project" value="TreeGrafter"/>
</dbReference>
<dbReference type="AlphaFoldDB" id="A0A8H5GV96"/>
<feature type="transmembrane region" description="Helical" evidence="7">
    <location>
        <begin position="38"/>
        <end position="60"/>
    </location>
</feature>
<dbReference type="PANTHER" id="PTHR13148:SF0">
    <property type="entry name" value="POST-GPI ATTACHMENT TO PROTEINS FACTOR 3"/>
    <property type="match status" value="1"/>
</dbReference>
<keyword evidence="7" id="KW-0256">Endoplasmic reticulum</keyword>
<keyword evidence="5 7" id="KW-1133">Transmembrane helix</keyword>
<protein>
    <recommendedName>
        <fullName evidence="7">Post-GPI attachment to proteins factor 3</fullName>
    </recommendedName>
</protein>
<sequence length="211" mass="24256">MRSYYLVWSFTSINAWIWSSVFHTRGEFNLPATEKLDYFSAALAILYALYYTVIRLFHLYPRQSRLTLTGASRPTSLASKSWPLLCIIAYVTHVSYLSLLPRFDYTYNMAFNLAIGLTHNFLWLLYSLPTTAIRRFPSKPKSYRPGYVGKAAIFVAFTTAATALELLDFPPWGGIIDAHALWHLSTAPIALFWYDFLVDDALDGSWREQRV</sequence>